<dbReference type="EMBL" id="LC028895">
    <property type="protein sequence ID" value="BAT70252.1"/>
    <property type="molecule type" value="Genomic_DNA"/>
</dbReference>
<proteinExistence type="predicted"/>
<protein>
    <submittedName>
        <fullName evidence="1">Ycf41</fullName>
    </submittedName>
</protein>
<accession>A0A0S3QPJ3</accession>
<keyword evidence="1" id="KW-0934">Plastid</keyword>
<reference evidence="1" key="1">
    <citation type="submission" date="2015-02" db="EMBL/GenBank/DDBJ databases">
        <title>A plastid genome of a nonphotosynthetic diatom.</title>
        <authorList>
            <person name="Kamikawa R."/>
            <person name="Inagaki Y."/>
        </authorList>
    </citation>
    <scope>NUCLEOTIDE SEQUENCE</scope>
    <source>
        <strain evidence="1">IriIs04</strain>
    </source>
</reference>
<geneLocation type="plastid" evidence="1"/>
<dbReference type="GeneID" id="26522741"/>
<dbReference type="GeneID" id="26522724"/>
<dbReference type="RefSeq" id="YP_009193353.1">
    <property type="nucleotide sequence ID" value="NC_028737.1"/>
</dbReference>
<organism evidence="1">
    <name type="scientific">Nitzschia sp. IriIs04</name>
    <dbReference type="NCBI Taxonomy" id="1444690"/>
    <lineage>
        <taxon>Eukaryota</taxon>
        <taxon>Sar</taxon>
        <taxon>Stramenopiles</taxon>
        <taxon>Ochrophyta</taxon>
        <taxon>Bacillariophyta</taxon>
        <taxon>Bacillariophyceae</taxon>
        <taxon>Bacillariophycidae</taxon>
        <taxon>Bacillariales</taxon>
        <taxon>Bacillariaceae</taxon>
        <taxon>Nitzschia</taxon>
    </lineage>
</organism>
<name>A0A0S3QPJ3_9STRA</name>
<gene>
    <name evidence="1" type="primary">ycf41_1</name>
    <name evidence="2" type="synonym">ycf41_2</name>
</gene>
<dbReference type="RefSeq" id="YP_009193327.1">
    <property type="nucleotide sequence ID" value="NC_028737.1"/>
</dbReference>
<evidence type="ECO:0000313" key="1">
    <source>
        <dbReference type="EMBL" id="BAT70252.1"/>
    </source>
</evidence>
<dbReference type="AlphaFoldDB" id="A0A0S3QPJ3"/>
<evidence type="ECO:0000313" key="2">
    <source>
        <dbReference type="EMBL" id="BAT70278.1"/>
    </source>
</evidence>
<dbReference type="EMBL" id="LC028895">
    <property type="protein sequence ID" value="BAT70278.1"/>
    <property type="molecule type" value="Genomic_DNA"/>
</dbReference>
<sequence length="107" mass="12644">MIKINSFSGVIKILEDSYHSLVTKDAKIIIAPASIIYKKQCKQISMIVWKHLEYQKHLKDRFFVSNKYLLVEGYLSFKHKAIISNMPKKKKHLLLKITKAYEIYKPF</sequence>